<evidence type="ECO:0000313" key="1">
    <source>
        <dbReference type="EMBL" id="KAK3696270.1"/>
    </source>
</evidence>
<gene>
    <name evidence="1" type="ORF">RRG08_027711</name>
</gene>
<dbReference type="EMBL" id="JAWDGP010008052">
    <property type="protein sequence ID" value="KAK3696270.1"/>
    <property type="molecule type" value="Genomic_DNA"/>
</dbReference>
<protein>
    <submittedName>
        <fullName evidence="1">Uncharacterized protein</fullName>
    </submittedName>
</protein>
<proteinExistence type="predicted"/>
<comment type="caution">
    <text evidence="1">The sequence shown here is derived from an EMBL/GenBank/DDBJ whole genome shotgun (WGS) entry which is preliminary data.</text>
</comment>
<accession>A0AAE1CIQ6</accession>
<dbReference type="Proteomes" id="UP001283361">
    <property type="component" value="Unassembled WGS sequence"/>
</dbReference>
<name>A0AAE1CIQ6_9GAST</name>
<reference evidence="1" key="1">
    <citation type="journal article" date="2023" name="G3 (Bethesda)">
        <title>A reference genome for the long-term kleptoplast-retaining sea slug Elysia crispata morphotype clarki.</title>
        <authorList>
            <person name="Eastman K.E."/>
            <person name="Pendleton A.L."/>
            <person name="Shaikh M.A."/>
            <person name="Suttiyut T."/>
            <person name="Ogas R."/>
            <person name="Tomko P."/>
            <person name="Gavelis G."/>
            <person name="Widhalm J.R."/>
            <person name="Wisecaver J.H."/>
        </authorList>
    </citation>
    <scope>NUCLEOTIDE SEQUENCE</scope>
    <source>
        <strain evidence="1">ECLA1</strain>
    </source>
</reference>
<keyword evidence="2" id="KW-1185">Reference proteome</keyword>
<sequence>MMEVNTGVSNNSVSSVKPTATAQMCSRCQKLLVVCTCGLSITSNGGNLWGLDAVFTTGFDSDDLLPGDVLDIENCESQPGTDLDVAAPMCEKNHQHDDFIQADELSREYLPEELKDPTVCVWLRNCSPLVVRLLRNNTATGRALIISKEVGSTIPCDQIHCHIKGHHDLHGGIGIITNKHVVMNTDQAATTKVEFFYKDDDRRETVERELGHRLHFTNHKMDYTMFSCYVHSKDLVKLVENLDLRRQHAWERIPPQIRQASAAYAIVISHPHGVAKKISFGKVIDREMRCRTDEEKRNFALIRSLYQICAKAHALERFAAYFAVFPDLPLPYTITWYNTATCKGSSGAPVYMGNTVIENQVEINQAHTHRGFDKIKGYNNCFT</sequence>
<organism evidence="1 2">
    <name type="scientific">Elysia crispata</name>
    <name type="common">lettuce slug</name>
    <dbReference type="NCBI Taxonomy" id="231223"/>
    <lineage>
        <taxon>Eukaryota</taxon>
        <taxon>Metazoa</taxon>
        <taxon>Spiralia</taxon>
        <taxon>Lophotrochozoa</taxon>
        <taxon>Mollusca</taxon>
        <taxon>Gastropoda</taxon>
        <taxon>Heterobranchia</taxon>
        <taxon>Euthyneura</taxon>
        <taxon>Panpulmonata</taxon>
        <taxon>Sacoglossa</taxon>
        <taxon>Placobranchoidea</taxon>
        <taxon>Plakobranchidae</taxon>
        <taxon>Elysia</taxon>
    </lineage>
</organism>
<dbReference type="InterPro" id="IPR009003">
    <property type="entry name" value="Peptidase_S1_PA"/>
</dbReference>
<dbReference type="AlphaFoldDB" id="A0AAE1CIQ6"/>
<dbReference type="SUPFAM" id="SSF50494">
    <property type="entry name" value="Trypsin-like serine proteases"/>
    <property type="match status" value="1"/>
</dbReference>
<evidence type="ECO:0000313" key="2">
    <source>
        <dbReference type="Proteomes" id="UP001283361"/>
    </source>
</evidence>